<evidence type="ECO:0000313" key="3">
    <source>
        <dbReference type="Proteomes" id="UP001237642"/>
    </source>
</evidence>
<protein>
    <submittedName>
        <fullName evidence="2">Uncharacterized protein</fullName>
    </submittedName>
</protein>
<reference evidence="2" key="2">
    <citation type="submission" date="2023-05" db="EMBL/GenBank/DDBJ databases">
        <authorList>
            <person name="Schelkunov M.I."/>
        </authorList>
    </citation>
    <scope>NUCLEOTIDE SEQUENCE</scope>
    <source>
        <strain evidence="2">Hsosn_3</strain>
        <tissue evidence="2">Leaf</tissue>
    </source>
</reference>
<feature type="region of interest" description="Disordered" evidence="1">
    <location>
        <begin position="77"/>
        <end position="102"/>
    </location>
</feature>
<dbReference type="Proteomes" id="UP001237642">
    <property type="component" value="Unassembled WGS sequence"/>
</dbReference>
<organism evidence="2 3">
    <name type="scientific">Heracleum sosnowskyi</name>
    <dbReference type="NCBI Taxonomy" id="360622"/>
    <lineage>
        <taxon>Eukaryota</taxon>
        <taxon>Viridiplantae</taxon>
        <taxon>Streptophyta</taxon>
        <taxon>Embryophyta</taxon>
        <taxon>Tracheophyta</taxon>
        <taxon>Spermatophyta</taxon>
        <taxon>Magnoliopsida</taxon>
        <taxon>eudicotyledons</taxon>
        <taxon>Gunneridae</taxon>
        <taxon>Pentapetalae</taxon>
        <taxon>asterids</taxon>
        <taxon>campanulids</taxon>
        <taxon>Apiales</taxon>
        <taxon>Apiaceae</taxon>
        <taxon>Apioideae</taxon>
        <taxon>apioid superclade</taxon>
        <taxon>Tordylieae</taxon>
        <taxon>Tordyliinae</taxon>
        <taxon>Heracleum</taxon>
    </lineage>
</organism>
<evidence type="ECO:0000313" key="2">
    <source>
        <dbReference type="EMBL" id="KAK1395910.1"/>
    </source>
</evidence>
<feature type="compositionally biased region" description="Polar residues" evidence="1">
    <location>
        <begin position="86"/>
        <end position="101"/>
    </location>
</feature>
<dbReference type="EMBL" id="JAUIZM010000002">
    <property type="protein sequence ID" value="KAK1395910.1"/>
    <property type="molecule type" value="Genomic_DNA"/>
</dbReference>
<reference evidence="2" key="1">
    <citation type="submission" date="2023-02" db="EMBL/GenBank/DDBJ databases">
        <title>Genome of toxic invasive species Heracleum sosnowskyi carries increased number of genes despite the absence of recent whole-genome duplications.</title>
        <authorList>
            <person name="Schelkunov M."/>
            <person name="Shtratnikova V."/>
            <person name="Makarenko M."/>
            <person name="Klepikova A."/>
            <person name="Omelchenko D."/>
            <person name="Novikova G."/>
            <person name="Obukhova E."/>
            <person name="Bogdanov V."/>
            <person name="Penin A."/>
            <person name="Logacheva M."/>
        </authorList>
    </citation>
    <scope>NUCLEOTIDE SEQUENCE</scope>
    <source>
        <strain evidence="2">Hsosn_3</strain>
        <tissue evidence="2">Leaf</tissue>
    </source>
</reference>
<name>A0AAD8MZE8_9APIA</name>
<dbReference type="AlphaFoldDB" id="A0AAD8MZE8"/>
<gene>
    <name evidence="2" type="ORF">POM88_005773</name>
</gene>
<accession>A0AAD8MZE8</accession>
<proteinExistence type="predicted"/>
<keyword evidence="3" id="KW-1185">Reference proteome</keyword>
<sequence length="112" mass="13140">MRHMQTYKGDSKSWNSGFNEEKYGQQNQIRKLRVKYNNAILSSQLNDKRESVMKEGKQLYIQYASWKLVNLVIQSSQPSQEEEQTMPKQGSTREQSGNKKTVTFAKKIDKYI</sequence>
<comment type="caution">
    <text evidence="2">The sequence shown here is derived from an EMBL/GenBank/DDBJ whole genome shotgun (WGS) entry which is preliminary data.</text>
</comment>
<evidence type="ECO:0000256" key="1">
    <source>
        <dbReference type="SAM" id="MobiDB-lite"/>
    </source>
</evidence>